<dbReference type="InterPro" id="IPR035979">
    <property type="entry name" value="RBD_domain_sf"/>
</dbReference>
<evidence type="ECO:0000313" key="6">
    <source>
        <dbReference type="Proteomes" id="UP000014978"/>
    </source>
</evidence>
<dbReference type="PROSITE" id="PS50102">
    <property type="entry name" value="RRM"/>
    <property type="match status" value="2"/>
</dbReference>
<dbReference type="OrthoDB" id="1099063at2759"/>
<organism evidence="5 6">
    <name type="scientific">Spraguea lophii (strain 42_110)</name>
    <name type="common">Microsporidian parasite</name>
    <dbReference type="NCBI Taxonomy" id="1358809"/>
    <lineage>
        <taxon>Eukaryota</taxon>
        <taxon>Fungi</taxon>
        <taxon>Fungi incertae sedis</taxon>
        <taxon>Microsporidia</taxon>
        <taxon>Spragueidae</taxon>
        <taxon>Spraguea</taxon>
    </lineage>
</organism>
<dbReference type="EMBL" id="ATCN01000154">
    <property type="protein sequence ID" value="EPR79690.1"/>
    <property type="molecule type" value="Genomic_DNA"/>
</dbReference>
<reference evidence="6" key="1">
    <citation type="journal article" date="2013" name="PLoS Genet.">
        <title>The genome of Spraguea lophii and the basis of host-microsporidian interactions.</title>
        <authorList>
            <person name="Campbell S.E."/>
            <person name="Williams T.A."/>
            <person name="Yousuf A."/>
            <person name="Soanes D.M."/>
            <person name="Paszkiewicz K.H."/>
            <person name="Williams B.A.P."/>
        </authorList>
    </citation>
    <scope>NUCLEOTIDE SEQUENCE [LARGE SCALE GENOMIC DNA]</scope>
    <source>
        <strain evidence="6">42_110</strain>
    </source>
</reference>
<dbReference type="InterPro" id="IPR000504">
    <property type="entry name" value="RRM_dom"/>
</dbReference>
<evidence type="ECO:0000256" key="3">
    <source>
        <dbReference type="SAM" id="MobiDB-lite"/>
    </source>
</evidence>
<name>S7W9U4_SPRLO</name>
<gene>
    <name evidence="5" type="ORF">SLOPH_134</name>
</gene>
<accession>S7W9U4</accession>
<evidence type="ECO:0000259" key="4">
    <source>
        <dbReference type="PROSITE" id="PS50102"/>
    </source>
</evidence>
<evidence type="ECO:0000256" key="2">
    <source>
        <dbReference type="PROSITE-ProRule" id="PRU00176"/>
    </source>
</evidence>
<dbReference type="SUPFAM" id="SSF54928">
    <property type="entry name" value="RNA-binding domain, RBD"/>
    <property type="match status" value="1"/>
</dbReference>
<dbReference type="SMART" id="SM00360">
    <property type="entry name" value="RRM"/>
    <property type="match status" value="2"/>
</dbReference>
<dbReference type="Proteomes" id="UP000014978">
    <property type="component" value="Unassembled WGS sequence"/>
</dbReference>
<evidence type="ECO:0000313" key="5">
    <source>
        <dbReference type="EMBL" id="EPR79690.1"/>
    </source>
</evidence>
<dbReference type="GO" id="GO:0005737">
    <property type="term" value="C:cytoplasm"/>
    <property type="evidence" value="ECO:0007669"/>
    <property type="project" value="TreeGrafter"/>
</dbReference>
<dbReference type="AlphaFoldDB" id="S7W9U4"/>
<dbReference type="GO" id="GO:0005634">
    <property type="term" value="C:nucleus"/>
    <property type="evidence" value="ECO:0007669"/>
    <property type="project" value="TreeGrafter"/>
</dbReference>
<comment type="caution">
    <text evidence="5">The sequence shown here is derived from an EMBL/GenBank/DDBJ whole genome shotgun (WGS) entry which is preliminary data.</text>
</comment>
<dbReference type="HOGENOM" id="CLU_1235744_0_0_1"/>
<dbReference type="STRING" id="1358809.S7W9U4"/>
<proteinExistence type="predicted"/>
<dbReference type="CDD" id="cd00590">
    <property type="entry name" value="RRM_SF"/>
    <property type="match status" value="1"/>
</dbReference>
<evidence type="ECO:0000256" key="1">
    <source>
        <dbReference type="ARBA" id="ARBA00022884"/>
    </source>
</evidence>
<protein>
    <submittedName>
        <fullName evidence="5">Arginine/serine-rich splicing factor</fullName>
    </submittedName>
</protein>
<keyword evidence="6" id="KW-1185">Reference proteome</keyword>
<dbReference type="GO" id="GO:0003729">
    <property type="term" value="F:mRNA binding"/>
    <property type="evidence" value="ECO:0007669"/>
    <property type="project" value="TreeGrafter"/>
</dbReference>
<dbReference type="Gene3D" id="3.30.70.330">
    <property type="match status" value="2"/>
</dbReference>
<dbReference type="InParanoid" id="S7W9U4"/>
<dbReference type="FunCoup" id="S7W9U4">
    <property type="interactions" value="182"/>
</dbReference>
<keyword evidence="1 2" id="KW-0694">RNA-binding</keyword>
<dbReference type="InterPro" id="IPR012677">
    <property type="entry name" value="Nucleotide-bd_a/b_plait_sf"/>
</dbReference>
<dbReference type="VEuPathDB" id="MicrosporidiaDB:SLOPH_134"/>
<feature type="domain" description="RRM" evidence="4">
    <location>
        <begin position="108"/>
        <end position="174"/>
    </location>
</feature>
<feature type="region of interest" description="Disordered" evidence="3">
    <location>
        <begin position="190"/>
        <end position="224"/>
    </location>
</feature>
<dbReference type="Pfam" id="PF00076">
    <property type="entry name" value="RRM_1"/>
    <property type="match status" value="2"/>
</dbReference>
<feature type="domain" description="RRM" evidence="4">
    <location>
        <begin position="1"/>
        <end position="69"/>
    </location>
</feature>
<sequence length="224" mass="27042">MEIYIAEIHPSITYDDIVDYFSYYGRIKDLKLLSNYGFLIFYNDIDAEKVLRKKHYIRDHNIYVEESRASKSNKRKISDRGCDYCDRCPVHGMKPKDDIGRNNHIEDTRLVISNIPNECSEEELRDFIESLCFKVNFLRLTQQGNHAIVEFRSYGEREEALREFDSLEYKGNIITTRRYFFKKDEYRNRNERDGDYRNENRSRRYSDEGRREKDVKEEDIYGDI</sequence>
<dbReference type="OMA" id="WNESIID"/>
<dbReference type="PANTHER" id="PTHR23003">
    <property type="entry name" value="RNA RECOGNITION MOTIF RRM DOMAIN CONTAINING PROTEIN"/>
    <property type="match status" value="1"/>
</dbReference>
<dbReference type="InterPro" id="IPR050374">
    <property type="entry name" value="RRT5_SRSF_SR"/>
</dbReference>